<accession>A0ACB9WYF4</accession>
<organism evidence="1 2">
    <name type="scientific">Chaenocephalus aceratus</name>
    <name type="common">Blackfin icefish</name>
    <name type="synonym">Chaenichthys aceratus</name>
    <dbReference type="NCBI Taxonomy" id="36190"/>
    <lineage>
        <taxon>Eukaryota</taxon>
        <taxon>Metazoa</taxon>
        <taxon>Chordata</taxon>
        <taxon>Craniata</taxon>
        <taxon>Vertebrata</taxon>
        <taxon>Euteleostomi</taxon>
        <taxon>Actinopterygii</taxon>
        <taxon>Neopterygii</taxon>
        <taxon>Teleostei</taxon>
        <taxon>Neoteleostei</taxon>
        <taxon>Acanthomorphata</taxon>
        <taxon>Eupercaria</taxon>
        <taxon>Perciformes</taxon>
        <taxon>Notothenioidei</taxon>
        <taxon>Channichthyidae</taxon>
        <taxon>Chaenocephalus</taxon>
    </lineage>
</organism>
<name>A0ACB9WYF4_CHAAC</name>
<dbReference type="EMBL" id="CM043795">
    <property type="protein sequence ID" value="KAI4818377.1"/>
    <property type="molecule type" value="Genomic_DNA"/>
</dbReference>
<keyword evidence="2" id="KW-1185">Reference proteome</keyword>
<sequence length="77" mass="8441">MVYNNLRPLSSAPSLQPSGPGKRAASQMGGPHQMGSRGYGAKRFDERGKRLPAWQPRKQQGLPHIMEVVHGLVSFSD</sequence>
<protein>
    <submittedName>
        <fullName evidence="1">Uncharacterized protein</fullName>
    </submittedName>
</protein>
<evidence type="ECO:0000313" key="1">
    <source>
        <dbReference type="EMBL" id="KAI4818377.1"/>
    </source>
</evidence>
<reference evidence="1" key="1">
    <citation type="submission" date="2022-05" db="EMBL/GenBank/DDBJ databases">
        <title>Chromosome-level genome of Chaenocephalus aceratus.</title>
        <authorList>
            <person name="Park H."/>
        </authorList>
    </citation>
    <scope>NUCLEOTIDE SEQUENCE</scope>
    <source>
        <strain evidence="1">KU_202001</strain>
    </source>
</reference>
<proteinExistence type="predicted"/>
<comment type="caution">
    <text evidence="1">The sequence shown here is derived from an EMBL/GenBank/DDBJ whole genome shotgun (WGS) entry which is preliminary data.</text>
</comment>
<evidence type="ECO:0000313" key="2">
    <source>
        <dbReference type="Proteomes" id="UP001057452"/>
    </source>
</evidence>
<dbReference type="Proteomes" id="UP001057452">
    <property type="component" value="Chromosome 11"/>
</dbReference>
<gene>
    <name evidence="1" type="ORF">KUCAC02_011720</name>
</gene>